<comment type="caution">
    <text evidence="2">The sequence shown here is derived from an EMBL/GenBank/DDBJ whole genome shotgun (WGS) entry which is preliminary data.</text>
</comment>
<protein>
    <submittedName>
        <fullName evidence="2">Uncharacterized protein</fullName>
    </submittedName>
</protein>
<keyword evidence="1" id="KW-0812">Transmembrane</keyword>
<gene>
    <name evidence="2" type="ORF">APZ42_023391</name>
</gene>
<organism evidence="2 3">
    <name type="scientific">Daphnia magna</name>
    <dbReference type="NCBI Taxonomy" id="35525"/>
    <lineage>
        <taxon>Eukaryota</taxon>
        <taxon>Metazoa</taxon>
        <taxon>Ecdysozoa</taxon>
        <taxon>Arthropoda</taxon>
        <taxon>Crustacea</taxon>
        <taxon>Branchiopoda</taxon>
        <taxon>Diplostraca</taxon>
        <taxon>Cladocera</taxon>
        <taxon>Anomopoda</taxon>
        <taxon>Daphniidae</taxon>
        <taxon>Daphnia</taxon>
    </lineage>
</organism>
<evidence type="ECO:0000256" key="1">
    <source>
        <dbReference type="SAM" id="Phobius"/>
    </source>
</evidence>
<keyword evidence="3" id="KW-1185">Reference proteome</keyword>
<dbReference type="AlphaFoldDB" id="A0A164UZQ0"/>
<evidence type="ECO:0000313" key="2">
    <source>
        <dbReference type="EMBL" id="KZS11827.1"/>
    </source>
</evidence>
<dbReference type="EMBL" id="LRGB01001534">
    <property type="protein sequence ID" value="KZS11827.1"/>
    <property type="molecule type" value="Genomic_DNA"/>
</dbReference>
<keyword evidence="1" id="KW-1133">Transmembrane helix</keyword>
<accession>A0A164UZQ0</accession>
<sequence length="120" mass="13896">MNSSPFPPSQGWCCGTWASVGKWAQKCGSLLFVCASLRVSFPCVCVWDRPDLNFPMSAQLPPNASFFFFFVSFLYFFSFHIPSFLFLFLFFVTHRYMTVCVCPDEWKIRYNICDGISKHP</sequence>
<keyword evidence="1" id="KW-0472">Membrane</keyword>
<reference evidence="2 3" key="1">
    <citation type="submission" date="2016-03" db="EMBL/GenBank/DDBJ databases">
        <title>EvidentialGene: Evidence-directed Construction of Genes on Genomes.</title>
        <authorList>
            <person name="Gilbert D.G."/>
            <person name="Choi J.-H."/>
            <person name="Mockaitis K."/>
            <person name="Colbourne J."/>
            <person name="Pfrender M."/>
        </authorList>
    </citation>
    <scope>NUCLEOTIDE SEQUENCE [LARGE SCALE GENOMIC DNA]</scope>
    <source>
        <strain evidence="2 3">Xinb3</strain>
        <tissue evidence="2">Complete organism</tissue>
    </source>
</reference>
<proteinExistence type="predicted"/>
<name>A0A164UZQ0_9CRUS</name>
<evidence type="ECO:0000313" key="3">
    <source>
        <dbReference type="Proteomes" id="UP000076858"/>
    </source>
</evidence>
<dbReference type="Proteomes" id="UP000076858">
    <property type="component" value="Unassembled WGS sequence"/>
</dbReference>
<feature type="transmembrane region" description="Helical" evidence="1">
    <location>
        <begin position="66"/>
        <end position="91"/>
    </location>
</feature>